<gene>
    <name evidence="13" type="primary">adgrf3a</name>
</gene>
<dbReference type="InterPro" id="IPR017981">
    <property type="entry name" value="GPCR_2-like_7TM"/>
</dbReference>
<proteinExistence type="inferred from homology"/>
<name>A0A2I4CP77_AUSLI</name>
<keyword evidence="3 9" id="KW-0812">Transmembrane</keyword>
<dbReference type="InterPro" id="IPR000832">
    <property type="entry name" value="GPCR_2_secretin-like"/>
</dbReference>
<dbReference type="AlphaFoldDB" id="A0A2I4CP77"/>
<dbReference type="SUPFAM" id="SSF81321">
    <property type="entry name" value="Family A G protein-coupled receptor-like"/>
    <property type="match status" value="1"/>
</dbReference>
<dbReference type="PANTHER" id="PTHR45813">
    <property type="entry name" value="IG-LIKE DOMAIN-CONTAINING PROTEIN"/>
    <property type="match status" value="1"/>
</dbReference>
<dbReference type="PANTHER" id="PTHR45813:SF2">
    <property type="entry name" value="ADHESION G-PROTEIN COUPLED RECEPTOR F3"/>
    <property type="match status" value="1"/>
</dbReference>
<dbReference type="GO" id="GO:0007166">
    <property type="term" value="P:cell surface receptor signaling pathway"/>
    <property type="evidence" value="ECO:0007669"/>
    <property type="project" value="InterPro"/>
</dbReference>
<feature type="region of interest" description="Disordered" evidence="8">
    <location>
        <begin position="644"/>
        <end position="663"/>
    </location>
</feature>
<keyword evidence="12" id="KW-1185">Reference proteome</keyword>
<dbReference type="Gene3D" id="1.20.1070.10">
    <property type="entry name" value="Rhodopsin 7-helix transmembrane proteins"/>
    <property type="match status" value="1"/>
</dbReference>
<dbReference type="Proteomes" id="UP000192220">
    <property type="component" value="Unplaced"/>
</dbReference>
<keyword evidence="4 9" id="KW-1133">Transmembrane helix</keyword>
<reference evidence="13" key="1">
    <citation type="submission" date="2025-08" db="UniProtKB">
        <authorList>
            <consortium name="RefSeq"/>
        </authorList>
    </citation>
    <scope>IDENTIFICATION</scope>
    <source>
        <strain evidence="13">Quisiro</strain>
        <tissue evidence="13">Liver</tissue>
    </source>
</reference>
<evidence type="ECO:0000313" key="12">
    <source>
        <dbReference type="Proteomes" id="UP000192220"/>
    </source>
</evidence>
<dbReference type="InParanoid" id="A0A2I4CP77"/>
<comment type="similarity">
    <text evidence="2">Belongs to the G-protein coupled receptor 2 family. Adhesion G-protein coupled receptor (ADGR) subfamily.</text>
</comment>
<keyword evidence="6" id="KW-1015">Disulfide bond</keyword>
<feature type="transmembrane region" description="Helical" evidence="9">
    <location>
        <begin position="522"/>
        <end position="548"/>
    </location>
</feature>
<dbReference type="OrthoDB" id="10040049at2759"/>
<feature type="transmembrane region" description="Helical" evidence="9">
    <location>
        <begin position="476"/>
        <end position="495"/>
    </location>
</feature>
<keyword evidence="5 9" id="KW-0472">Membrane</keyword>
<dbReference type="GO" id="GO:0007189">
    <property type="term" value="P:adenylate cyclase-activating G protein-coupled receptor signaling pathway"/>
    <property type="evidence" value="ECO:0007669"/>
    <property type="project" value="TreeGrafter"/>
</dbReference>
<dbReference type="InterPro" id="IPR046338">
    <property type="entry name" value="GAIN_dom_sf"/>
</dbReference>
<organism evidence="12 13">
    <name type="scientific">Austrofundulus limnaeus</name>
    <name type="common">Annual killifish</name>
    <dbReference type="NCBI Taxonomy" id="52670"/>
    <lineage>
        <taxon>Eukaryota</taxon>
        <taxon>Metazoa</taxon>
        <taxon>Chordata</taxon>
        <taxon>Craniata</taxon>
        <taxon>Vertebrata</taxon>
        <taxon>Euteleostomi</taxon>
        <taxon>Actinopterygii</taxon>
        <taxon>Neopterygii</taxon>
        <taxon>Teleostei</taxon>
        <taxon>Neoteleostei</taxon>
        <taxon>Acanthomorphata</taxon>
        <taxon>Ovalentaria</taxon>
        <taxon>Atherinomorphae</taxon>
        <taxon>Cyprinodontiformes</taxon>
        <taxon>Rivulidae</taxon>
        <taxon>Austrofundulus</taxon>
    </lineage>
</organism>
<dbReference type="InterPro" id="IPR051587">
    <property type="entry name" value="Adhesion_GPCR"/>
</dbReference>
<dbReference type="PROSITE" id="PS50261">
    <property type="entry name" value="G_PROTEIN_RECEP_F2_4"/>
    <property type="match status" value="1"/>
</dbReference>
<evidence type="ECO:0000256" key="3">
    <source>
        <dbReference type="ARBA" id="ARBA00022692"/>
    </source>
</evidence>
<dbReference type="GO" id="GO:0004930">
    <property type="term" value="F:G protein-coupled receptor activity"/>
    <property type="evidence" value="ECO:0007669"/>
    <property type="project" value="InterPro"/>
</dbReference>
<dbReference type="RefSeq" id="XP_013881774.1">
    <property type="nucleotide sequence ID" value="XM_014026320.1"/>
</dbReference>
<evidence type="ECO:0000256" key="9">
    <source>
        <dbReference type="SAM" id="Phobius"/>
    </source>
</evidence>
<accession>A0A2I4CP77</accession>
<feature type="transmembrane region" description="Helical" evidence="9">
    <location>
        <begin position="441"/>
        <end position="464"/>
    </location>
</feature>
<feature type="transmembrane region" description="Helical" evidence="9">
    <location>
        <begin position="604"/>
        <end position="625"/>
    </location>
</feature>
<dbReference type="GO" id="GO:0016020">
    <property type="term" value="C:membrane"/>
    <property type="evidence" value="ECO:0007669"/>
    <property type="project" value="UniProtKB-SubCell"/>
</dbReference>
<dbReference type="SMART" id="SM00303">
    <property type="entry name" value="GPS"/>
    <property type="match status" value="1"/>
</dbReference>
<keyword evidence="7" id="KW-0325">Glycoprotein</keyword>
<protein>
    <submittedName>
        <fullName evidence="13">Adhesion G-protein coupled receptor F3</fullName>
    </submittedName>
</protein>
<feature type="transmembrane region" description="Helical" evidence="9">
    <location>
        <begin position="568"/>
        <end position="592"/>
    </location>
</feature>
<evidence type="ECO:0000256" key="5">
    <source>
        <dbReference type="ARBA" id="ARBA00023136"/>
    </source>
</evidence>
<evidence type="ECO:0000259" key="11">
    <source>
        <dbReference type="PROSITE" id="PS50261"/>
    </source>
</evidence>
<dbReference type="InterPro" id="IPR000203">
    <property type="entry name" value="GPS"/>
</dbReference>
<dbReference type="InterPro" id="IPR057244">
    <property type="entry name" value="GAIN_B"/>
</dbReference>
<dbReference type="Pfam" id="PF00002">
    <property type="entry name" value="7tm_2"/>
    <property type="match status" value="1"/>
</dbReference>
<dbReference type="PRINTS" id="PR00249">
    <property type="entry name" value="GPCRSECRETIN"/>
</dbReference>
<feature type="domain" description="GAIN-B" evidence="10">
    <location>
        <begin position="220"/>
        <end position="358"/>
    </location>
</feature>
<evidence type="ECO:0000313" key="13">
    <source>
        <dbReference type="RefSeq" id="XP_013881774.1"/>
    </source>
</evidence>
<evidence type="ECO:0000259" key="10">
    <source>
        <dbReference type="PROSITE" id="PS50221"/>
    </source>
</evidence>
<comment type="subcellular location">
    <subcellularLocation>
        <location evidence="1">Membrane</location>
        <topology evidence="1">Multi-pass membrane protein</topology>
    </subcellularLocation>
</comment>
<feature type="transmembrane region" description="Helical" evidence="9">
    <location>
        <begin position="399"/>
        <end position="421"/>
    </location>
</feature>
<evidence type="ECO:0000256" key="1">
    <source>
        <dbReference type="ARBA" id="ARBA00004141"/>
    </source>
</evidence>
<evidence type="ECO:0000256" key="8">
    <source>
        <dbReference type="SAM" id="MobiDB-lite"/>
    </source>
</evidence>
<sequence length="663" mass="73637">MQVFVAGDRTYTYTAQKVISCGNAQISTKAEASCNFTNKCAQTISKSFVFTIIRFGEQYCAAEGDWQDTKAGFTAEIKCINQAGSRKRPCNNQGNWGPEVSECVNQDLHDVLQFAHISDNGLGELDANAAQAFSRFNKVTRTATLATVANVNTSVEVLQTLNSKIKSIQNVSAIDNFLSSSSNLLNETLQSSWNSTTPDTNFSMADTYLSSVEELVKKANISDIIKKANIEVVACRNDSCNNTVFNVTISLQSSSTVKLAGFKYLQTYLSSSDNTTEPNSIVVSATTEENDPKQDITIDFRLLKDRPRNVEIRCVFRDSNESDWSSNGCHWAGPDNQKRCICHHLSSFAILMSKEPLKVPFLDEITYVGLGVSVLSLFISLLIEFIVWKDVVKTNTLHLRHTAHVNISLCLLVADACFLASSESTSITEVWCRTSAVLKHFCYLAMFFWMLCLSTTLLHQAVFLFHKVSKTNYLRFSLVLGYGCPLIIVFVTFLTNNAGGEGVYYSRETCWLVYTGLLQGSIFTFIIPLSVIVFVNVFSMLVVIMKLLSHHQNADTAQETEKAAAKTVLRSVILLTPIFGITWIFGLAIMIIDLTSGVLANVINYTFVVLNSFQGLFILLTSYLCDKNTREALMKRLRKKAPVSSMSESTTSTTKTNLESFKK</sequence>
<dbReference type="FunFam" id="1.20.1070.10:FF:000058">
    <property type="entry name" value="Adhesion G protein-coupled receptor F5"/>
    <property type="match status" value="1"/>
</dbReference>
<dbReference type="CTD" id="101886922"/>
<evidence type="ECO:0000256" key="6">
    <source>
        <dbReference type="ARBA" id="ARBA00023157"/>
    </source>
</evidence>
<dbReference type="PROSITE" id="PS50221">
    <property type="entry name" value="GAIN_B"/>
    <property type="match status" value="1"/>
</dbReference>
<dbReference type="KEGG" id="alim:106530651"/>
<feature type="domain" description="G-protein coupled receptors family 2 profile 2" evidence="11">
    <location>
        <begin position="362"/>
        <end position="626"/>
    </location>
</feature>
<feature type="compositionally biased region" description="Low complexity" evidence="8">
    <location>
        <begin position="644"/>
        <end position="656"/>
    </location>
</feature>
<keyword evidence="13" id="KW-0675">Receptor</keyword>
<feature type="transmembrane region" description="Helical" evidence="9">
    <location>
        <begin position="365"/>
        <end position="387"/>
    </location>
</feature>
<dbReference type="Pfam" id="PF01825">
    <property type="entry name" value="GPS"/>
    <property type="match status" value="1"/>
</dbReference>
<evidence type="ECO:0000256" key="7">
    <source>
        <dbReference type="ARBA" id="ARBA00023180"/>
    </source>
</evidence>
<evidence type="ECO:0000256" key="4">
    <source>
        <dbReference type="ARBA" id="ARBA00022989"/>
    </source>
</evidence>
<evidence type="ECO:0000256" key="2">
    <source>
        <dbReference type="ARBA" id="ARBA00007343"/>
    </source>
</evidence>
<dbReference type="Gene3D" id="2.60.220.50">
    <property type="match status" value="1"/>
</dbReference>